<evidence type="ECO:0000313" key="3">
    <source>
        <dbReference type="EMBL" id="SFS30873.1"/>
    </source>
</evidence>
<reference evidence="4" key="1">
    <citation type="submission" date="2016-10" db="EMBL/GenBank/DDBJ databases">
        <authorList>
            <person name="Varghese N."/>
            <person name="Submissions S."/>
        </authorList>
    </citation>
    <scope>NUCLEOTIDE SEQUENCE [LARGE SCALE GENOMIC DNA]</scope>
    <source>
        <strain evidence="4">CGMCC 1.10683</strain>
    </source>
</reference>
<dbReference type="InterPro" id="IPR031939">
    <property type="entry name" value="Adhesin_E-like"/>
</dbReference>
<dbReference type="OrthoDB" id="7204581at2"/>
<sequence>MKRIVIGATALLVAAGPAAAENWNAYSRSANNVFMADVDSIASTDGVTSVVIAMVPLRAEAGDYSHSLETYEFQCDRNRWRPAGVVEIGPDGAELDRFPEEGADWEPIRANTQPDFLKQIACDGSRADPPTWPTIRAFIDAGRP</sequence>
<keyword evidence="1" id="KW-0732">Signal</keyword>
<dbReference type="Pfam" id="PF16747">
    <property type="entry name" value="Adhesin_E"/>
    <property type="match status" value="1"/>
</dbReference>
<name>A0A1I6NSH2_9CAUL</name>
<feature type="signal peptide" evidence="1">
    <location>
        <begin position="1"/>
        <end position="20"/>
    </location>
</feature>
<proteinExistence type="predicted"/>
<evidence type="ECO:0000313" key="4">
    <source>
        <dbReference type="Proteomes" id="UP000198788"/>
    </source>
</evidence>
<dbReference type="AlphaFoldDB" id="A0A1I6NSH2"/>
<dbReference type="STRING" id="871741.SAMN05192570_0443"/>
<keyword evidence="4" id="KW-1185">Reference proteome</keyword>
<feature type="domain" description="Surface-adhesin protein E-like" evidence="2">
    <location>
        <begin position="23"/>
        <end position="123"/>
    </location>
</feature>
<dbReference type="EMBL" id="FOZV01000001">
    <property type="protein sequence ID" value="SFS30873.1"/>
    <property type="molecule type" value="Genomic_DNA"/>
</dbReference>
<organism evidence="3 4">
    <name type="scientific">Brevundimonas viscosa</name>
    <dbReference type="NCBI Taxonomy" id="871741"/>
    <lineage>
        <taxon>Bacteria</taxon>
        <taxon>Pseudomonadati</taxon>
        <taxon>Pseudomonadota</taxon>
        <taxon>Alphaproteobacteria</taxon>
        <taxon>Caulobacterales</taxon>
        <taxon>Caulobacteraceae</taxon>
        <taxon>Brevundimonas</taxon>
    </lineage>
</organism>
<evidence type="ECO:0000256" key="1">
    <source>
        <dbReference type="SAM" id="SignalP"/>
    </source>
</evidence>
<accession>A0A1I6NSH2</accession>
<protein>
    <recommendedName>
        <fullName evidence="2">Surface-adhesin protein E-like domain-containing protein</fullName>
    </recommendedName>
</protein>
<dbReference type="RefSeq" id="WP_092306299.1">
    <property type="nucleotide sequence ID" value="NZ_FOZV01000001.1"/>
</dbReference>
<dbReference type="Proteomes" id="UP000198788">
    <property type="component" value="Unassembled WGS sequence"/>
</dbReference>
<feature type="chain" id="PRO_5011671110" description="Surface-adhesin protein E-like domain-containing protein" evidence="1">
    <location>
        <begin position="21"/>
        <end position="144"/>
    </location>
</feature>
<evidence type="ECO:0000259" key="2">
    <source>
        <dbReference type="Pfam" id="PF16747"/>
    </source>
</evidence>
<gene>
    <name evidence="3" type="ORF">SAMN05192570_0443</name>
</gene>